<dbReference type="PANTHER" id="PTHR48267">
    <property type="entry name" value="CUPREDOXIN SUPERFAMILY PROTEIN"/>
    <property type="match status" value="1"/>
</dbReference>
<gene>
    <name evidence="4" type="ORF">MBEHAL_1365</name>
</gene>
<dbReference type="RefSeq" id="WP_020222303.1">
    <property type="nucleotide sequence ID" value="NZ_BANO01000199.1"/>
</dbReference>
<dbReference type="NCBIfam" id="TIGR01409">
    <property type="entry name" value="TAT_signal_seq"/>
    <property type="match status" value="1"/>
</dbReference>
<dbReference type="eggNOG" id="arCOG03914">
    <property type="taxonomic scope" value="Archaea"/>
</dbReference>
<dbReference type="InterPro" id="IPR019546">
    <property type="entry name" value="TAT_signal_bac_arc"/>
</dbReference>
<dbReference type="Pfam" id="PF07731">
    <property type="entry name" value="Cu-oxidase_2"/>
    <property type="match status" value="1"/>
</dbReference>
<organism evidence="4 5">
    <name type="scientific">Halarchaeum acidiphilum MH1-52-1</name>
    <dbReference type="NCBI Taxonomy" id="1261545"/>
    <lineage>
        <taxon>Archaea</taxon>
        <taxon>Methanobacteriati</taxon>
        <taxon>Methanobacteriota</taxon>
        <taxon>Stenosarchaea group</taxon>
        <taxon>Halobacteria</taxon>
        <taxon>Halobacteriales</taxon>
        <taxon>Halobacteriaceae</taxon>
    </lineage>
</organism>
<keyword evidence="5" id="KW-1185">Reference proteome</keyword>
<dbReference type="EMBL" id="BATA01000028">
    <property type="protein sequence ID" value="GAD52605.1"/>
    <property type="molecule type" value="Genomic_DNA"/>
</dbReference>
<dbReference type="SMR" id="U2YUB1"/>
<dbReference type="Pfam" id="PF07732">
    <property type="entry name" value="Cu-oxidase_3"/>
    <property type="match status" value="2"/>
</dbReference>
<evidence type="ECO:0000259" key="3">
    <source>
        <dbReference type="Pfam" id="PF07732"/>
    </source>
</evidence>
<evidence type="ECO:0000256" key="1">
    <source>
        <dbReference type="SAM" id="MobiDB-lite"/>
    </source>
</evidence>
<dbReference type="InterPro" id="IPR011707">
    <property type="entry name" value="Cu-oxidase-like_N"/>
</dbReference>
<dbReference type="PANTHER" id="PTHR48267:SF1">
    <property type="entry name" value="BILIRUBIN OXIDASE"/>
    <property type="match status" value="1"/>
</dbReference>
<evidence type="ECO:0000259" key="2">
    <source>
        <dbReference type="Pfam" id="PF07731"/>
    </source>
</evidence>
<dbReference type="InterPro" id="IPR008972">
    <property type="entry name" value="Cupredoxin"/>
</dbReference>
<reference evidence="4 5" key="1">
    <citation type="submission" date="2013-09" db="EMBL/GenBank/DDBJ databases">
        <title>Whole genome sequencing of Halarchaeum acidiphilum strain MH1-52-1.</title>
        <authorList>
            <person name="Shimane Y."/>
            <person name="Minegishi H."/>
            <person name="Nishi S."/>
            <person name="Echigo A."/>
            <person name="Shuto A."/>
            <person name="Konishi M."/>
            <person name="Ito T."/>
            <person name="Ohkuma M."/>
            <person name="Ohta Y."/>
            <person name="Nagano Y."/>
            <person name="Tsubouchi T."/>
            <person name="Mori K."/>
            <person name="Usui K."/>
            <person name="Kamekura M."/>
            <person name="Usami R."/>
            <person name="Takaki Y."/>
            <person name="Hatada Y."/>
        </authorList>
    </citation>
    <scope>NUCLEOTIDE SEQUENCE [LARGE SCALE GENOMIC DNA]</scope>
    <source>
        <strain evidence="4 5">JCM 16109</strain>
    </source>
</reference>
<dbReference type="InterPro" id="IPR045087">
    <property type="entry name" value="Cu-oxidase_fam"/>
</dbReference>
<dbReference type="SUPFAM" id="SSF49503">
    <property type="entry name" value="Cupredoxins"/>
    <property type="match status" value="3"/>
</dbReference>
<dbReference type="AlphaFoldDB" id="U2YUB1"/>
<dbReference type="CDD" id="cd13844">
    <property type="entry name" value="CuRO_1_BOD_CotA_like"/>
    <property type="match status" value="1"/>
</dbReference>
<comment type="caution">
    <text evidence="4">The sequence shown here is derived from an EMBL/GenBank/DDBJ whole genome shotgun (WGS) entry which is preliminary data.</text>
</comment>
<feature type="domain" description="Plastocyanin-like" evidence="3">
    <location>
        <begin position="152"/>
        <end position="224"/>
    </location>
</feature>
<dbReference type="PROSITE" id="PS51318">
    <property type="entry name" value="TAT"/>
    <property type="match status" value="1"/>
</dbReference>
<dbReference type="Gene3D" id="2.60.40.420">
    <property type="entry name" value="Cupredoxins - blue copper proteins"/>
    <property type="match status" value="3"/>
</dbReference>
<name>U2YUB1_9EURY</name>
<accession>U2YUB1</accession>
<dbReference type="OrthoDB" id="12293at2157"/>
<dbReference type="GO" id="GO:0016491">
    <property type="term" value="F:oxidoreductase activity"/>
    <property type="evidence" value="ECO:0007669"/>
    <property type="project" value="InterPro"/>
</dbReference>
<dbReference type="CDD" id="cd13868">
    <property type="entry name" value="CuRO_2_CotA_like"/>
    <property type="match status" value="1"/>
</dbReference>
<proteinExistence type="predicted"/>
<dbReference type="Proteomes" id="UP000016986">
    <property type="component" value="Unassembled WGS sequence"/>
</dbReference>
<protein>
    <submittedName>
        <fullName evidence="4">Spore coat protein A</fullName>
    </submittedName>
</protein>
<evidence type="ECO:0000313" key="4">
    <source>
        <dbReference type="EMBL" id="GAD52605.1"/>
    </source>
</evidence>
<evidence type="ECO:0000313" key="5">
    <source>
        <dbReference type="Proteomes" id="UP000016986"/>
    </source>
</evidence>
<dbReference type="InterPro" id="IPR006311">
    <property type="entry name" value="TAT_signal"/>
</dbReference>
<sequence>MTDQDGSSRRTFLKGTSALAAAGVLGGYSTKNAAAALSTPTVAHDPDVTSPDLEKFVADLTVPDTIEPAGTKDGRDHYEVSMQEAKHSFHPDLPDTTIWGYNGQFPGPTFDVQRGQPISVHWSNDELPSEHIFPVDTSLPAQQGEPEVRNVVHVHGSNVDSIDDGHPEAWYSPSGDDTGAYYAGDTYQYENHQPATTLWYHDHALGANRLNVHAGLAGMYVIRGDVGGTEKLPSGDYEVPLVLQDRTFNADGSAYYPGPTLGGIEPSIVEMFFGDVSTVNGTAWPRMEVEPRKYRFRVLNAANARFYQLALKGYDEETGELTGEDGPDFVQVANDGGYLNEPVTLDERLLLGPAQRGQWVVDFSDYAGESLLLHNDASTPYRGGNPARENQVPLSDVMRFDVQDTEVEDESSVPNRFGPLPRLGDATSETGSKPVPELTEDDAVQERVLTLNETTDDAGRVLLLLDGLRYDDETTERPTVGTTEVWHLVNVTDAAHPIHLHLVQFQVLGRQGFDIGQFNNSGMIQPTSHVRGPRDQEQGWSDTVTAAPGEVTSVVAHFGEYDGLFRDITGLYVWHCHMLEHSNHEMIRPMEVDPENYHQD</sequence>
<dbReference type="InterPro" id="IPR011706">
    <property type="entry name" value="Cu-oxidase_C"/>
</dbReference>
<feature type="region of interest" description="Disordered" evidence="1">
    <location>
        <begin position="405"/>
        <end position="436"/>
    </location>
</feature>
<dbReference type="GO" id="GO:0005507">
    <property type="term" value="F:copper ion binding"/>
    <property type="evidence" value="ECO:0007669"/>
    <property type="project" value="InterPro"/>
</dbReference>
<keyword evidence="4" id="KW-0167">Capsid protein</keyword>
<dbReference type="CDD" id="cd13891">
    <property type="entry name" value="CuRO_3_CotA_like"/>
    <property type="match status" value="1"/>
</dbReference>
<feature type="domain" description="Plastocyanin-like" evidence="2">
    <location>
        <begin position="467"/>
        <end position="595"/>
    </location>
</feature>
<feature type="domain" description="Plastocyanin-like" evidence="3">
    <location>
        <begin position="94"/>
        <end position="125"/>
    </location>
</feature>
<keyword evidence="4" id="KW-0946">Virion</keyword>